<feature type="signal peptide" evidence="2">
    <location>
        <begin position="1"/>
        <end position="26"/>
    </location>
</feature>
<feature type="domain" description="PKD" evidence="3">
    <location>
        <begin position="134"/>
        <end position="182"/>
    </location>
</feature>
<dbReference type="PROSITE" id="PS50093">
    <property type="entry name" value="PKD"/>
    <property type="match status" value="1"/>
</dbReference>
<dbReference type="SMART" id="SM00089">
    <property type="entry name" value="PKD"/>
    <property type="match status" value="4"/>
</dbReference>
<feature type="compositionally biased region" description="Gly residues" evidence="1">
    <location>
        <begin position="425"/>
        <end position="440"/>
    </location>
</feature>
<dbReference type="InterPro" id="IPR000601">
    <property type="entry name" value="PKD_dom"/>
</dbReference>
<accession>A0ABP8LTJ9</accession>
<evidence type="ECO:0000259" key="3">
    <source>
        <dbReference type="PROSITE" id="PS50093"/>
    </source>
</evidence>
<evidence type="ECO:0000256" key="2">
    <source>
        <dbReference type="SAM" id="SignalP"/>
    </source>
</evidence>
<proteinExistence type="predicted"/>
<dbReference type="InterPro" id="IPR044023">
    <property type="entry name" value="Ig_7"/>
</dbReference>
<feature type="chain" id="PRO_5045471469" description="PKD domain-containing protein" evidence="2">
    <location>
        <begin position="27"/>
        <end position="1245"/>
    </location>
</feature>
<dbReference type="Proteomes" id="UP001500552">
    <property type="component" value="Unassembled WGS sequence"/>
</dbReference>
<dbReference type="RefSeq" id="WP_345159793.1">
    <property type="nucleotide sequence ID" value="NZ_BAABHC010000014.1"/>
</dbReference>
<dbReference type="SUPFAM" id="SSF49299">
    <property type="entry name" value="PKD domain"/>
    <property type="match status" value="3"/>
</dbReference>
<comment type="caution">
    <text evidence="4">The sequence shown here is derived from an EMBL/GenBank/DDBJ whole genome shotgun (WGS) entry which is preliminary data.</text>
</comment>
<dbReference type="InterPro" id="IPR026341">
    <property type="entry name" value="T9SS_type_B"/>
</dbReference>
<dbReference type="InterPro" id="IPR035986">
    <property type="entry name" value="PKD_dom_sf"/>
</dbReference>
<organism evidence="4 5">
    <name type="scientific">Pontibacter saemangeumensis</name>
    <dbReference type="NCBI Taxonomy" id="1084525"/>
    <lineage>
        <taxon>Bacteria</taxon>
        <taxon>Pseudomonadati</taxon>
        <taxon>Bacteroidota</taxon>
        <taxon>Cytophagia</taxon>
        <taxon>Cytophagales</taxon>
        <taxon>Hymenobacteraceae</taxon>
        <taxon>Pontibacter</taxon>
    </lineage>
</organism>
<dbReference type="Gene3D" id="2.60.40.10">
    <property type="entry name" value="Immunoglobulins"/>
    <property type="match status" value="4"/>
</dbReference>
<dbReference type="InterPro" id="IPR022409">
    <property type="entry name" value="PKD/Chitinase_dom"/>
</dbReference>
<protein>
    <recommendedName>
        <fullName evidence="3">PKD domain-containing protein</fullName>
    </recommendedName>
</protein>
<keyword evidence="5" id="KW-1185">Reference proteome</keyword>
<dbReference type="NCBIfam" id="TIGR04131">
    <property type="entry name" value="Bac_Flav_CTERM"/>
    <property type="match status" value="1"/>
</dbReference>
<feature type="region of interest" description="Disordered" evidence="1">
    <location>
        <begin position="421"/>
        <end position="440"/>
    </location>
</feature>
<keyword evidence="2" id="KW-0732">Signal</keyword>
<dbReference type="InterPro" id="IPR013783">
    <property type="entry name" value="Ig-like_fold"/>
</dbReference>
<evidence type="ECO:0000313" key="5">
    <source>
        <dbReference type="Proteomes" id="UP001500552"/>
    </source>
</evidence>
<evidence type="ECO:0000256" key="1">
    <source>
        <dbReference type="SAM" id="MobiDB-lite"/>
    </source>
</evidence>
<dbReference type="Pfam" id="PF19081">
    <property type="entry name" value="Ig_7"/>
    <property type="match status" value="2"/>
</dbReference>
<evidence type="ECO:0000313" key="4">
    <source>
        <dbReference type="EMBL" id="GAA4435254.1"/>
    </source>
</evidence>
<dbReference type="Pfam" id="PF00801">
    <property type="entry name" value="PKD"/>
    <property type="match status" value="1"/>
</dbReference>
<dbReference type="EMBL" id="BAABHC010000014">
    <property type="protein sequence ID" value="GAA4435254.1"/>
    <property type="molecule type" value="Genomic_DNA"/>
</dbReference>
<sequence length="1245" mass="130484">MHFLIQKHFYICWLLLCFLFVGQAFGQAPVTCTVSIVSQQASNICEGESITLNAVPGANFTPTGYQWYRDGAAINGATAATYQSNIGGIYTVEATGASCQGTPTSGEFSVTVDPRPPRPTFNISPTGAICSGTEVAFNVVNPTEDVIYVWDFGNGNTVSSTGAVPVTQTYDTTGTGTVPFNVQVYGVNRQGCSSDTITQTINVRQVPVVSFTEENDFQVCLPDTVAPGDTAIFATITNATQAPYLGDIARYYVDWGDGEGEKEYLANQFPLKNPTAYDSVMNYPITIRAVNKNGCEAIFTEEFKLSQEPKANFTIDKKERVEEDQMPPCVPVTVTLADSSTGGGLSYIWSVQPEQGWFFESGDSTSAAPVLQFTESGVYNIEQIVSNGCGTDTTSQSVVIGWPQVQIPSSVTSCGPMTIDYSSSGPGGGGGGIPGGGGSGGGGLFVDKNLGENVTVTITITGPTSVTRTFNSDTFDFEYAFTRPGTYTVSVEAVNECGSSNAIYQGQPAPTQEVVILQQPARPTIQAPGAVCAGDTVLLSPSGPGPIYAWFDSDLPAAIPIATGETFTTPSLTADITYYVAAVDTANGVICIGPKAPVAIDVVPGVTNNTIEGDEIRSLCTGATPAALTGSTPSGGDTSVPYSYTWELSTTGPGEGFAAAPGVNNNISYTPTAPITGNTWFRRLVFSGSCTADTSNVVAIIAVEPVPASANTIGPAQEICEGDTPAPLVGSRPTGGGGGPYTYLWEISTQSATEGFVSAPGTNNGENYDIPAGALGQSETWVRRAVTAGGCTAYSEPIKITVFPAIADNTISEDQEVCTGTSPQAITGSAPTGGNGRYTYLWESSTTGPASGFAPAAGTNTGQSYTPGNITQTTYYRRVVSAGDCTPNTSDVVTIKVNEGILNNSISAEQPAVCAGQTTVSFRGSTPTGGTGTYTYLWESSTSGPDVGFNPAPEGADGNDGINYTSPTLTQNTWFRRRVSSEGCSRVSESVQITVTPLPANPVLTVQNATACPNGSATLEVANADGNTIEWYTAPDGGSPVFVGPSFATPNLTQSTTYYVQAVNSNTCVSAARTEATVTIVEPVADAGEDVTIIQGRTTELEATGGVTYLWEPAEGLNNPTLPRPVASPQETTTYTVTITTAEGCTATDEVTVTVIPSIIVPNAFTPNRDQVNETWEIENRENYPDMRVEVFNRWGNKIFSSSAGYGTPWDGTYNGEVLPVATYYYIIYLNSTEKPISGNVTIIR</sequence>
<name>A0ABP8LTJ9_9BACT</name>
<dbReference type="Pfam" id="PF13585">
    <property type="entry name" value="CHU_C"/>
    <property type="match status" value="1"/>
</dbReference>
<reference evidence="5" key="1">
    <citation type="journal article" date="2019" name="Int. J. Syst. Evol. Microbiol.">
        <title>The Global Catalogue of Microorganisms (GCM) 10K type strain sequencing project: providing services to taxonomists for standard genome sequencing and annotation.</title>
        <authorList>
            <consortium name="The Broad Institute Genomics Platform"/>
            <consortium name="The Broad Institute Genome Sequencing Center for Infectious Disease"/>
            <person name="Wu L."/>
            <person name="Ma J."/>
        </authorList>
    </citation>
    <scope>NUCLEOTIDE SEQUENCE [LARGE SCALE GENOMIC DNA]</scope>
    <source>
        <strain evidence="5">JCM 17926</strain>
    </source>
</reference>
<gene>
    <name evidence="4" type="ORF">GCM10023188_27110</name>
</gene>